<proteinExistence type="predicted"/>
<name>A0A6J8DBH5_MYTCO</name>
<dbReference type="Proteomes" id="UP000507470">
    <property type="component" value="Unassembled WGS sequence"/>
</dbReference>
<protein>
    <submittedName>
        <fullName evidence="1">Uncharacterized protein</fullName>
    </submittedName>
</protein>
<dbReference type="EMBL" id="CACVKT020006950">
    <property type="protein sequence ID" value="CAC5404430.1"/>
    <property type="molecule type" value="Genomic_DNA"/>
</dbReference>
<evidence type="ECO:0000313" key="2">
    <source>
        <dbReference type="Proteomes" id="UP000507470"/>
    </source>
</evidence>
<dbReference type="AlphaFoldDB" id="A0A6J8DBH5"/>
<accession>A0A6J8DBH5</accession>
<evidence type="ECO:0000313" key="1">
    <source>
        <dbReference type="EMBL" id="CAC5404430.1"/>
    </source>
</evidence>
<sequence>MLDMKQMLSYSQVVVIGREVSNITIFESINTNLEVHCVLKSDGYHVFENITIFSVFPVSKCSGTAGSYKQGDLIMVGLRRIGNHTFQWDEHVPITSVAFHVTVDNLVEISKVCGLQTWIKPVGAVVDKCPVCSSDATFESQNYSNNVTCFSDRNRSECTNIPRIEMKSKCSCARQTVSVGDNGGTAPGITTTILYYQ</sequence>
<keyword evidence="2" id="KW-1185">Reference proteome</keyword>
<dbReference type="OrthoDB" id="10544129at2759"/>
<reference evidence="1 2" key="1">
    <citation type="submission" date="2020-06" db="EMBL/GenBank/DDBJ databases">
        <authorList>
            <person name="Li R."/>
            <person name="Bekaert M."/>
        </authorList>
    </citation>
    <scope>NUCLEOTIDE SEQUENCE [LARGE SCALE GENOMIC DNA]</scope>
    <source>
        <strain evidence="2">wild</strain>
    </source>
</reference>
<gene>
    <name evidence="1" type="ORF">MCOR_38218</name>
</gene>
<organism evidence="1 2">
    <name type="scientific">Mytilus coruscus</name>
    <name type="common">Sea mussel</name>
    <dbReference type="NCBI Taxonomy" id="42192"/>
    <lineage>
        <taxon>Eukaryota</taxon>
        <taxon>Metazoa</taxon>
        <taxon>Spiralia</taxon>
        <taxon>Lophotrochozoa</taxon>
        <taxon>Mollusca</taxon>
        <taxon>Bivalvia</taxon>
        <taxon>Autobranchia</taxon>
        <taxon>Pteriomorphia</taxon>
        <taxon>Mytilida</taxon>
        <taxon>Mytiloidea</taxon>
        <taxon>Mytilidae</taxon>
        <taxon>Mytilinae</taxon>
        <taxon>Mytilus</taxon>
    </lineage>
</organism>